<dbReference type="SUPFAM" id="SSF48452">
    <property type="entry name" value="TPR-like"/>
    <property type="match status" value="1"/>
</dbReference>
<evidence type="ECO:0000256" key="2">
    <source>
        <dbReference type="SAM" id="Phobius"/>
    </source>
</evidence>
<keyword evidence="5" id="KW-1185">Reference proteome</keyword>
<dbReference type="PANTHER" id="PTHR10098:SF108">
    <property type="entry name" value="TETRATRICOPEPTIDE REPEAT PROTEIN 28"/>
    <property type="match status" value="1"/>
</dbReference>
<feature type="transmembrane region" description="Helical" evidence="2">
    <location>
        <begin position="908"/>
        <end position="929"/>
    </location>
</feature>
<dbReference type="RefSeq" id="WP_346819397.1">
    <property type="nucleotide sequence ID" value="NZ_JBDKWZ010000001.1"/>
</dbReference>
<protein>
    <submittedName>
        <fullName evidence="4">CHAT domain-containing tetratricopeptide repeat protein</fullName>
    </submittedName>
</protein>
<keyword evidence="2" id="KW-0812">Transmembrane</keyword>
<name>A0AAW9S2J9_9BACT</name>
<accession>A0AAW9S2J9</accession>
<evidence type="ECO:0000256" key="1">
    <source>
        <dbReference type="PROSITE-ProRule" id="PRU00339"/>
    </source>
</evidence>
<proteinExistence type="predicted"/>
<evidence type="ECO:0000259" key="3">
    <source>
        <dbReference type="Pfam" id="PF12770"/>
    </source>
</evidence>
<dbReference type="EMBL" id="JBDKWZ010000001">
    <property type="protein sequence ID" value="MEN7546613.1"/>
    <property type="molecule type" value="Genomic_DNA"/>
</dbReference>
<keyword evidence="2" id="KW-0472">Membrane</keyword>
<evidence type="ECO:0000313" key="5">
    <source>
        <dbReference type="Proteomes" id="UP001403385"/>
    </source>
</evidence>
<dbReference type="Pfam" id="PF13181">
    <property type="entry name" value="TPR_8"/>
    <property type="match status" value="1"/>
</dbReference>
<dbReference type="SUPFAM" id="SSF81901">
    <property type="entry name" value="HCP-like"/>
    <property type="match status" value="1"/>
</dbReference>
<reference evidence="4 5" key="1">
    <citation type="submission" date="2024-04" db="EMBL/GenBank/DDBJ databases">
        <title>Novel genus in family Flammeovirgaceae.</title>
        <authorList>
            <person name="Nguyen T.H."/>
            <person name="Vuong T.Q."/>
            <person name="Le H."/>
            <person name="Kim S.-G."/>
        </authorList>
    </citation>
    <scope>NUCLEOTIDE SEQUENCE [LARGE SCALE GENOMIC DNA]</scope>
    <source>
        <strain evidence="4 5">JCM 23209</strain>
    </source>
</reference>
<dbReference type="AlphaFoldDB" id="A0AAW9S2J9"/>
<feature type="repeat" description="TPR" evidence="1">
    <location>
        <begin position="156"/>
        <end position="189"/>
    </location>
</feature>
<sequence length="937" mass="107726">MKYSKQLVFYICLISLSHPLIGQTHQEIIHLLSKADSLFNVPAPTAQSDSIALSFYLKANDFYRNEQPQDTTLLTVYNQIGILYQVAEQFEEAKKYYIKRLNLIERLKPLKNYSSFSTELYLGNIYYYQFQFDSSEYYYKLAEKTATTQEKVYEQERLYNSIGAMYFSLGNYSQSINYFNKAIRVIKHNYPNSLEKTIPIQNNVASALKKLGKYNLALTHCYHLLRFNTNQNNLFNNIGLMHLALANHDSALHYFNKAKFTTIKDKIVQNNGMAQAYSGLKMFDHAEQLYKKTIQLNTEQFHFKNEDLATSYIGLGKIYEEKKEFSQSLNFYQKALVTLHSSFDEAADIFANPETPTLTISGLKMFEVLDAKAHALHSAYAHNRSGKYLEASLATYQQAVYLSEHIRKSYDSDEAKLFFVNQVFPVFEKALEVAYQLYQLNPTESNLEAAFQLSEKSKSTVLSESLRNLEIMSVAHIPDSLLSQESNMKKQVTALKIRLTSSADSGQSAQLQGEIRDLEIELGNVYKAFEANPEFYRLKYDTSAITTRQVQENLLNRQSALVEYFLGKKHLYIFVLTSTQKSLKKIDLSPAFWESFHYLKDWHYQHPAGKAYQGYTHSQRLYQHLIAPIEDMVQGKKYLRIVPDGDLHYLPFEILTESNGQYAPFLIQTYVMSYGYSAKLMLESSLHEQHNGQNLLLAMAPFSGSSQEKYRNNYLRPLNASAREVQTIGGQVYLKEKATKSRFLKTSSDFNIIHLATHANADSEDPLNSYIAFYPQNFDSVSDYRLYTNELYNLNLKNVKLVVLSACETGMGKLVRGEGIISLARGFTYAGCPNIITTLWKAEDNITAQLSVALHRYLKEGFSKDEALQKAKTDYLKANQDPHLRDPFYWANFVFVGDPQPMYFSMEWLYIVGSGALLLIMLLAGGWIWKKRKMYTP</sequence>
<evidence type="ECO:0000313" key="4">
    <source>
        <dbReference type="EMBL" id="MEN7546613.1"/>
    </source>
</evidence>
<dbReference type="InterPro" id="IPR019734">
    <property type="entry name" value="TPR_rpt"/>
</dbReference>
<feature type="repeat" description="TPR" evidence="1">
    <location>
        <begin position="309"/>
        <end position="342"/>
    </location>
</feature>
<dbReference type="Gene3D" id="1.25.40.10">
    <property type="entry name" value="Tetratricopeptide repeat domain"/>
    <property type="match status" value="3"/>
</dbReference>
<dbReference type="Pfam" id="PF13424">
    <property type="entry name" value="TPR_12"/>
    <property type="match status" value="1"/>
</dbReference>
<dbReference type="PANTHER" id="PTHR10098">
    <property type="entry name" value="RAPSYN-RELATED"/>
    <property type="match status" value="1"/>
</dbReference>
<dbReference type="InterPro" id="IPR011990">
    <property type="entry name" value="TPR-like_helical_dom_sf"/>
</dbReference>
<feature type="domain" description="CHAT" evidence="3">
    <location>
        <begin position="618"/>
        <end position="898"/>
    </location>
</feature>
<dbReference type="Proteomes" id="UP001403385">
    <property type="component" value="Unassembled WGS sequence"/>
</dbReference>
<dbReference type="PROSITE" id="PS50293">
    <property type="entry name" value="TPR_REGION"/>
    <property type="match status" value="1"/>
</dbReference>
<keyword evidence="1" id="KW-0802">TPR repeat</keyword>
<organism evidence="4 5">
    <name type="scientific">Rapidithrix thailandica</name>
    <dbReference type="NCBI Taxonomy" id="413964"/>
    <lineage>
        <taxon>Bacteria</taxon>
        <taxon>Pseudomonadati</taxon>
        <taxon>Bacteroidota</taxon>
        <taxon>Cytophagia</taxon>
        <taxon>Cytophagales</taxon>
        <taxon>Flammeovirgaceae</taxon>
        <taxon>Rapidithrix</taxon>
    </lineage>
</organism>
<dbReference type="InterPro" id="IPR024983">
    <property type="entry name" value="CHAT_dom"/>
</dbReference>
<dbReference type="PROSITE" id="PS50005">
    <property type="entry name" value="TPR"/>
    <property type="match status" value="2"/>
</dbReference>
<dbReference type="Pfam" id="PF12770">
    <property type="entry name" value="CHAT"/>
    <property type="match status" value="1"/>
</dbReference>
<comment type="caution">
    <text evidence="4">The sequence shown here is derived from an EMBL/GenBank/DDBJ whole genome shotgun (WGS) entry which is preliminary data.</text>
</comment>
<keyword evidence="2" id="KW-1133">Transmembrane helix</keyword>
<gene>
    <name evidence="4" type="ORF">AAG747_01760</name>
</gene>
<dbReference type="SMART" id="SM00028">
    <property type="entry name" value="TPR"/>
    <property type="match status" value="7"/>
</dbReference>